<evidence type="ECO:0000256" key="1">
    <source>
        <dbReference type="ARBA" id="ARBA00004141"/>
    </source>
</evidence>
<dbReference type="InterPro" id="IPR020846">
    <property type="entry name" value="MFS_dom"/>
</dbReference>
<comment type="caution">
    <text evidence="7">The sequence shown here is derived from an EMBL/GenBank/DDBJ whole genome shotgun (WGS) entry which is preliminary data.</text>
</comment>
<proteinExistence type="predicted"/>
<dbReference type="SUPFAM" id="SSF103473">
    <property type="entry name" value="MFS general substrate transporter"/>
    <property type="match status" value="1"/>
</dbReference>
<feature type="transmembrane region" description="Helical" evidence="5">
    <location>
        <begin position="302"/>
        <end position="322"/>
    </location>
</feature>
<dbReference type="GO" id="GO:0022857">
    <property type="term" value="F:transmembrane transporter activity"/>
    <property type="evidence" value="ECO:0007669"/>
    <property type="project" value="InterPro"/>
</dbReference>
<feature type="transmembrane region" description="Helical" evidence="5">
    <location>
        <begin position="169"/>
        <end position="196"/>
    </location>
</feature>
<dbReference type="STRING" id="151549.A0A4C2AD79"/>
<dbReference type="GO" id="GO:0016020">
    <property type="term" value="C:membrane"/>
    <property type="evidence" value="ECO:0007669"/>
    <property type="project" value="UniProtKB-SubCell"/>
</dbReference>
<sequence>MVDYMPVYFDHTAHSIDIFVVHSGGLAIIAKYVTEFDTTALEFYKSIINSDLTWCFIVKSSSKPKDKDCSGRPKIYEDAELEELLEEDSSQTKKEELALTLEVTQQALASFKSLGMIHKQAGGGVLRITGTLYRTQLMRLSRAWKEKRPQYYFRHDKIILLHDDARRHVAVPLVACMSPNFLLMDLGMAIGFPTIALPELLNAEHGLSLDDHQASWFGSVAFLCQPFGAVLSGPLVDFFGRKRATFISNIPHTIAWILMYYAHSVPTLFVANALLGLGTGVMEAPINSYVGEVSEPSVRGSMSTLTQLFCACGIFIVYFLGIAVPWRQAALICLTVPLASMLLILLVLSLTLENQMEGECFASDSHW</sequence>
<dbReference type="EMBL" id="BGZK01002853">
    <property type="protein sequence ID" value="GBP96965.1"/>
    <property type="molecule type" value="Genomic_DNA"/>
</dbReference>
<dbReference type="InterPro" id="IPR036259">
    <property type="entry name" value="MFS_trans_sf"/>
</dbReference>
<evidence type="ECO:0000313" key="7">
    <source>
        <dbReference type="EMBL" id="GBP96965.1"/>
    </source>
</evidence>
<feature type="transmembrane region" description="Helical" evidence="5">
    <location>
        <begin position="216"/>
        <end position="239"/>
    </location>
</feature>
<feature type="transmembrane region" description="Helical" evidence="5">
    <location>
        <begin position="329"/>
        <end position="348"/>
    </location>
</feature>
<dbReference type="PANTHER" id="PTHR48021">
    <property type="match status" value="1"/>
</dbReference>
<keyword evidence="3 5" id="KW-1133">Transmembrane helix</keyword>
<feature type="transmembrane region" description="Helical" evidence="5">
    <location>
        <begin position="260"/>
        <end position="282"/>
    </location>
</feature>
<dbReference type="Gene3D" id="1.20.1250.20">
    <property type="entry name" value="MFS general substrate transporter like domains"/>
    <property type="match status" value="1"/>
</dbReference>
<evidence type="ECO:0000256" key="3">
    <source>
        <dbReference type="ARBA" id="ARBA00022989"/>
    </source>
</evidence>
<dbReference type="InterPro" id="IPR005829">
    <property type="entry name" value="Sugar_transporter_CS"/>
</dbReference>
<name>A0A4C2AD79_EUMVA</name>
<dbReference type="InterPro" id="IPR050549">
    <property type="entry name" value="MFS_Trehalose_Transporter"/>
</dbReference>
<protein>
    <submittedName>
        <fullName evidence="7">Facilitated trehalose transporter Tret1</fullName>
    </submittedName>
</protein>
<gene>
    <name evidence="7" type="primary">Tret1</name>
    <name evidence="7" type="ORF">EVAR_68370_1</name>
</gene>
<dbReference type="InterPro" id="IPR005828">
    <property type="entry name" value="MFS_sugar_transport-like"/>
</dbReference>
<dbReference type="AlphaFoldDB" id="A0A4C2AD79"/>
<dbReference type="InterPro" id="IPR036388">
    <property type="entry name" value="WH-like_DNA-bd_sf"/>
</dbReference>
<dbReference type="PROSITE" id="PS00216">
    <property type="entry name" value="SUGAR_TRANSPORT_1"/>
    <property type="match status" value="1"/>
</dbReference>
<dbReference type="Proteomes" id="UP000299102">
    <property type="component" value="Unassembled WGS sequence"/>
</dbReference>
<evidence type="ECO:0000259" key="6">
    <source>
        <dbReference type="PROSITE" id="PS50850"/>
    </source>
</evidence>
<comment type="subcellular location">
    <subcellularLocation>
        <location evidence="1">Membrane</location>
        <topology evidence="1">Multi-pass membrane protein</topology>
    </subcellularLocation>
</comment>
<dbReference type="PROSITE" id="PS50850">
    <property type="entry name" value="MFS"/>
    <property type="match status" value="1"/>
</dbReference>
<evidence type="ECO:0000256" key="5">
    <source>
        <dbReference type="SAM" id="Phobius"/>
    </source>
</evidence>
<dbReference type="Gene3D" id="1.10.10.10">
    <property type="entry name" value="Winged helix-like DNA-binding domain superfamily/Winged helix DNA-binding domain"/>
    <property type="match status" value="1"/>
</dbReference>
<dbReference type="PANTHER" id="PTHR48021:SF39">
    <property type="entry name" value="MAJOR FACILITATOR SUPERFAMILY (MFS) PROFILE DOMAIN-CONTAINING PROTEIN"/>
    <property type="match status" value="1"/>
</dbReference>
<dbReference type="OrthoDB" id="6133115at2759"/>
<dbReference type="PROSITE" id="PS00217">
    <property type="entry name" value="SUGAR_TRANSPORT_2"/>
    <property type="match status" value="1"/>
</dbReference>
<dbReference type="Pfam" id="PF00083">
    <property type="entry name" value="Sugar_tr"/>
    <property type="match status" value="1"/>
</dbReference>
<keyword evidence="2 5" id="KW-0812">Transmembrane</keyword>
<evidence type="ECO:0000313" key="8">
    <source>
        <dbReference type="Proteomes" id="UP000299102"/>
    </source>
</evidence>
<keyword evidence="4 5" id="KW-0472">Membrane</keyword>
<accession>A0A4C2AD79</accession>
<feature type="domain" description="Major facilitator superfamily (MFS) profile" evidence="6">
    <location>
        <begin position="171"/>
        <end position="367"/>
    </location>
</feature>
<evidence type="ECO:0000256" key="4">
    <source>
        <dbReference type="ARBA" id="ARBA00023136"/>
    </source>
</evidence>
<reference evidence="7 8" key="1">
    <citation type="journal article" date="2019" name="Commun. Biol.">
        <title>The bagworm genome reveals a unique fibroin gene that provides high tensile strength.</title>
        <authorList>
            <person name="Kono N."/>
            <person name="Nakamura H."/>
            <person name="Ohtoshi R."/>
            <person name="Tomita M."/>
            <person name="Numata K."/>
            <person name="Arakawa K."/>
        </authorList>
    </citation>
    <scope>NUCLEOTIDE SEQUENCE [LARGE SCALE GENOMIC DNA]</scope>
</reference>
<organism evidence="7 8">
    <name type="scientific">Eumeta variegata</name>
    <name type="common">Bagworm moth</name>
    <name type="synonym">Eumeta japonica</name>
    <dbReference type="NCBI Taxonomy" id="151549"/>
    <lineage>
        <taxon>Eukaryota</taxon>
        <taxon>Metazoa</taxon>
        <taxon>Ecdysozoa</taxon>
        <taxon>Arthropoda</taxon>
        <taxon>Hexapoda</taxon>
        <taxon>Insecta</taxon>
        <taxon>Pterygota</taxon>
        <taxon>Neoptera</taxon>
        <taxon>Endopterygota</taxon>
        <taxon>Lepidoptera</taxon>
        <taxon>Glossata</taxon>
        <taxon>Ditrysia</taxon>
        <taxon>Tineoidea</taxon>
        <taxon>Psychidae</taxon>
        <taxon>Oiketicinae</taxon>
        <taxon>Eumeta</taxon>
    </lineage>
</organism>
<evidence type="ECO:0000256" key="2">
    <source>
        <dbReference type="ARBA" id="ARBA00022692"/>
    </source>
</evidence>
<feature type="non-terminal residue" evidence="7">
    <location>
        <position position="367"/>
    </location>
</feature>
<keyword evidence="8" id="KW-1185">Reference proteome</keyword>